<reference evidence="4 5" key="1">
    <citation type="submission" date="2019-06" db="EMBL/GenBank/DDBJ databases">
        <title>Sequencing the genomes of 1000 actinobacteria strains.</title>
        <authorList>
            <person name="Klenk H.-P."/>
        </authorList>
    </citation>
    <scope>NUCLEOTIDE SEQUENCE [LARGE SCALE GENOMIC DNA]</scope>
    <source>
        <strain evidence="4 5">DSM 45015</strain>
    </source>
</reference>
<dbReference type="InterPro" id="IPR020476">
    <property type="entry name" value="Nudix_hydrolase"/>
</dbReference>
<evidence type="ECO:0000256" key="2">
    <source>
        <dbReference type="ARBA" id="ARBA00022801"/>
    </source>
</evidence>
<dbReference type="PANTHER" id="PTHR43046:SF16">
    <property type="entry name" value="ADP-RIBOSE PYROPHOSPHATASE YJHB-RELATED"/>
    <property type="match status" value="1"/>
</dbReference>
<organism evidence="4 5">
    <name type="scientific">Haloactinospora alba</name>
    <dbReference type="NCBI Taxonomy" id="405555"/>
    <lineage>
        <taxon>Bacteria</taxon>
        <taxon>Bacillati</taxon>
        <taxon>Actinomycetota</taxon>
        <taxon>Actinomycetes</taxon>
        <taxon>Streptosporangiales</taxon>
        <taxon>Nocardiopsidaceae</taxon>
        <taxon>Haloactinospora</taxon>
    </lineage>
</organism>
<accession>A0A543N9A6</accession>
<dbReference type="InterPro" id="IPR000086">
    <property type="entry name" value="NUDIX_hydrolase_dom"/>
</dbReference>
<dbReference type="PANTHER" id="PTHR43046">
    <property type="entry name" value="GDP-MANNOSE MANNOSYL HYDROLASE"/>
    <property type="match status" value="1"/>
</dbReference>
<feature type="domain" description="Nudix hydrolase" evidence="3">
    <location>
        <begin position="17"/>
        <end position="147"/>
    </location>
</feature>
<evidence type="ECO:0000313" key="5">
    <source>
        <dbReference type="Proteomes" id="UP000317422"/>
    </source>
</evidence>
<dbReference type="RefSeq" id="WP_141925460.1">
    <property type="nucleotide sequence ID" value="NZ_VFQC01000002.1"/>
</dbReference>
<gene>
    <name evidence="4" type="ORF">FHX37_3741</name>
</gene>
<dbReference type="SUPFAM" id="SSF55811">
    <property type="entry name" value="Nudix"/>
    <property type="match status" value="1"/>
</dbReference>
<evidence type="ECO:0000313" key="4">
    <source>
        <dbReference type="EMBL" id="TQN28401.1"/>
    </source>
</evidence>
<dbReference type="Proteomes" id="UP000317422">
    <property type="component" value="Unassembled WGS sequence"/>
</dbReference>
<dbReference type="PRINTS" id="PR00502">
    <property type="entry name" value="NUDIXFAMILY"/>
</dbReference>
<keyword evidence="5" id="KW-1185">Reference proteome</keyword>
<dbReference type="Pfam" id="PF00293">
    <property type="entry name" value="NUDIX"/>
    <property type="match status" value="1"/>
</dbReference>
<dbReference type="AlphaFoldDB" id="A0A543N9A6"/>
<dbReference type="InterPro" id="IPR015797">
    <property type="entry name" value="NUDIX_hydrolase-like_dom_sf"/>
</dbReference>
<comment type="cofactor">
    <cofactor evidence="1">
        <name>Mg(2+)</name>
        <dbReference type="ChEBI" id="CHEBI:18420"/>
    </cofactor>
</comment>
<proteinExistence type="predicted"/>
<protein>
    <submittedName>
        <fullName evidence="4">ADP-ribose pyrophosphatase YjhB (NUDIX family)</fullName>
    </submittedName>
</protein>
<evidence type="ECO:0000256" key="1">
    <source>
        <dbReference type="ARBA" id="ARBA00001946"/>
    </source>
</evidence>
<dbReference type="GO" id="GO:0016787">
    <property type="term" value="F:hydrolase activity"/>
    <property type="evidence" value="ECO:0007669"/>
    <property type="project" value="UniProtKB-KW"/>
</dbReference>
<name>A0A543N9A6_9ACTN</name>
<evidence type="ECO:0000259" key="3">
    <source>
        <dbReference type="PROSITE" id="PS51462"/>
    </source>
</evidence>
<keyword evidence="2" id="KW-0378">Hydrolase</keyword>
<comment type="caution">
    <text evidence="4">The sequence shown here is derived from an EMBL/GenBank/DDBJ whole genome shotgun (WGS) entry which is preliminary data.</text>
</comment>
<dbReference type="EMBL" id="VFQC01000002">
    <property type="protein sequence ID" value="TQN28401.1"/>
    <property type="molecule type" value="Genomic_DNA"/>
</dbReference>
<dbReference type="Gene3D" id="3.90.79.10">
    <property type="entry name" value="Nucleoside Triphosphate Pyrophosphohydrolase"/>
    <property type="match status" value="1"/>
</dbReference>
<dbReference type="PROSITE" id="PS51462">
    <property type="entry name" value="NUDIX"/>
    <property type="match status" value="1"/>
</dbReference>
<sequence>MGRTEYYHDPGAPRANTLIPASNLLVVDGGGAVLLQRRRDTGQWALPGGAQEIGESPSQCAVRECEEETGVTAEVTGLLGVYSDPRHIVAYTDGEVRQQFEVTYLGRPVGGAPRSNDEADAVRWFPVEELDSADIHPSMRRQLADYLDGGRPRPR</sequence>
<dbReference type="OrthoDB" id="9814308at2"/>